<reference evidence="2" key="2">
    <citation type="submission" date="2008-05" db="EMBL/GenBank/DDBJ databases">
        <title>Genome sequence of Clostridium botulinum Ba4 strain 657.</title>
        <authorList>
            <person name="Shrivastava S."/>
            <person name="Brown J.L."/>
            <person name="Bruce D."/>
            <person name="Detter C."/>
            <person name="Munk C."/>
            <person name="Smith L.A."/>
            <person name="Smith T.J."/>
            <person name="Sutton G."/>
            <person name="Brettin T.S."/>
        </authorList>
    </citation>
    <scope>NUCLEOTIDE SEQUENCE [LARGE SCALE GENOMIC DNA]</scope>
    <source>
        <strain evidence="2">657 / Type Ba4</strain>
    </source>
</reference>
<dbReference type="Proteomes" id="UP000002333">
    <property type="component" value="Chromosome"/>
</dbReference>
<accession>A0A3F3A5P9</accession>
<protein>
    <submittedName>
        <fullName evidence="1">Uncharacterized protein</fullName>
    </submittedName>
</protein>
<dbReference type="EMBL" id="CP001083">
    <property type="protein sequence ID" value="ACQ54995.1"/>
    <property type="molecule type" value="Genomic_DNA"/>
</dbReference>
<name>A0A3F3A5P9_CLOB6</name>
<evidence type="ECO:0000313" key="1">
    <source>
        <dbReference type="EMBL" id="ACQ54995.1"/>
    </source>
</evidence>
<dbReference type="KEGG" id="cbi:CLJ_B1282"/>
<organism evidence="1 2">
    <name type="scientific">Clostridium botulinum (strain 657 / Type Ba4)</name>
    <dbReference type="NCBI Taxonomy" id="515621"/>
    <lineage>
        <taxon>Bacteria</taxon>
        <taxon>Bacillati</taxon>
        <taxon>Bacillota</taxon>
        <taxon>Clostridia</taxon>
        <taxon>Eubacteriales</taxon>
        <taxon>Clostridiaceae</taxon>
        <taxon>Clostridium</taxon>
    </lineage>
</organism>
<gene>
    <name evidence="1" type="ordered locus">CLJ_B1282</name>
</gene>
<reference evidence="1 2" key="1">
    <citation type="journal article" date="2007" name="PLoS ONE">
        <title>Analysis of the neurotoxin complex genes in Clostridium botulinum A1-A4 and B1 strains: BoNT/A3, /Ba4 and /B1 clusters are located within plasmids.</title>
        <authorList>
            <person name="Smith T.J."/>
            <person name="Hill K.K."/>
            <person name="Foley B.T."/>
            <person name="Detter J.C."/>
            <person name="Munk A.C."/>
            <person name="Bruce D.C."/>
            <person name="Doggett N.A."/>
            <person name="Smith L.A."/>
            <person name="Marks J.D."/>
            <person name="Xie G."/>
            <person name="Brettin T.S."/>
        </authorList>
    </citation>
    <scope>NUCLEOTIDE SEQUENCE [LARGE SCALE GENOMIC DNA]</scope>
    <source>
        <strain evidence="2">657 / Type Ba4</strain>
    </source>
</reference>
<dbReference type="AlphaFoldDB" id="A0A3F3A5P9"/>
<sequence>MKDYINGKLPEESMKKLDKINVSRVVPKDMN</sequence>
<evidence type="ECO:0000313" key="2">
    <source>
        <dbReference type="Proteomes" id="UP000002333"/>
    </source>
</evidence>
<proteinExistence type="predicted"/>